<feature type="region of interest" description="Disordered" evidence="1">
    <location>
        <begin position="343"/>
        <end position="399"/>
    </location>
</feature>
<comment type="caution">
    <text evidence="3">The sequence shown here is derived from an EMBL/GenBank/DDBJ whole genome shotgun (WGS) entry which is preliminary data.</text>
</comment>
<dbReference type="EMBL" id="NHZO01000154">
    <property type="protein sequence ID" value="PHQ49650.1"/>
    <property type="molecule type" value="Genomic_DNA"/>
</dbReference>
<evidence type="ECO:0000313" key="3">
    <source>
        <dbReference type="EMBL" id="PHQ49650.1"/>
    </source>
</evidence>
<gene>
    <name evidence="3" type="ORF">BLA24_26920</name>
</gene>
<dbReference type="RefSeq" id="WP_099201592.1">
    <property type="nucleotide sequence ID" value="NZ_JBIRXA010000024.1"/>
</dbReference>
<dbReference type="OrthoDB" id="4339186at2"/>
<evidence type="ECO:0000256" key="1">
    <source>
        <dbReference type="SAM" id="MobiDB-lite"/>
    </source>
</evidence>
<sequence length="399" mass="39377">MADDHRYDWLDDDAVERLLRGGNAADDEAGADAGSDQGDHEDRQDAPGATGSADGRPAAAGAVDTAARTGADPDEAAAFAASAERVTAALRALADPAPLRGADPAGPLPGEEAALAAFRAARATTEATAAAAAVAVHPGPVTPEVAHTGRRRPAFAVRSLFRRPVKATLAMALAGCAVGGVAVAAGAGVLPGPFGGGSGEPAPANSVTMADGGAETAGTGSAGASAEPSHGGAHGTRPGETPGTGGTHRPGSPSATPGGRATDGPSATPRRDGKDEKGTDPTREPKLPVGGRDWAARICRDYLASGKRGLSGPGVNEEEARTLERAAGGSALVRAYCEQILGSADTGSGMSGGKKDDGSVWDDLRKGSLPGTPPLNRSQPSLGDPARQPGVTLSGTVTL</sequence>
<feature type="region of interest" description="Disordered" evidence="1">
    <location>
        <begin position="20"/>
        <end position="70"/>
    </location>
</feature>
<proteinExistence type="predicted"/>
<reference evidence="3 4" key="1">
    <citation type="journal article" date="2017" name="Biochemistry">
        <title>Identification of the Biosynthetic Pathway for the Antibiotic Bicyclomycin.</title>
        <authorList>
            <person name="Patteson J."/>
            <person name="Cai W."/>
            <person name="Johnson R.A."/>
            <person name="Santa Maria K."/>
            <person name="Li B."/>
        </authorList>
    </citation>
    <scope>NUCLEOTIDE SEQUENCE [LARGE SCALE GENOMIC DNA]</scope>
    <source>
        <strain evidence="3 4">ATCC 21532</strain>
    </source>
</reference>
<name>A0A2G1XEK2_STRCJ</name>
<keyword evidence="2" id="KW-0472">Membrane</keyword>
<keyword evidence="4" id="KW-1185">Reference proteome</keyword>
<dbReference type="Proteomes" id="UP000222531">
    <property type="component" value="Unassembled WGS sequence"/>
</dbReference>
<feature type="transmembrane region" description="Helical" evidence="2">
    <location>
        <begin position="168"/>
        <end position="190"/>
    </location>
</feature>
<feature type="compositionally biased region" description="Basic and acidic residues" evidence="1">
    <location>
        <begin position="353"/>
        <end position="366"/>
    </location>
</feature>
<evidence type="ECO:0008006" key="5">
    <source>
        <dbReference type="Google" id="ProtNLM"/>
    </source>
</evidence>
<feature type="region of interest" description="Disordered" evidence="1">
    <location>
        <begin position="200"/>
        <end position="292"/>
    </location>
</feature>
<protein>
    <recommendedName>
        <fullName evidence="5">Extensin</fullName>
    </recommendedName>
</protein>
<feature type="compositionally biased region" description="Low complexity" evidence="1">
    <location>
        <begin position="58"/>
        <end position="70"/>
    </location>
</feature>
<accession>A0A2G1XEK2</accession>
<keyword evidence="2" id="KW-0812">Transmembrane</keyword>
<feature type="compositionally biased region" description="Basic and acidic residues" evidence="1">
    <location>
        <begin position="269"/>
        <end position="286"/>
    </location>
</feature>
<keyword evidence="2" id="KW-1133">Transmembrane helix</keyword>
<evidence type="ECO:0000256" key="2">
    <source>
        <dbReference type="SAM" id="Phobius"/>
    </source>
</evidence>
<feature type="compositionally biased region" description="Low complexity" evidence="1">
    <location>
        <begin position="212"/>
        <end position="227"/>
    </location>
</feature>
<dbReference type="AlphaFoldDB" id="A0A2G1XEK2"/>
<organism evidence="3 4">
    <name type="scientific">Streptomyces cinnamoneus</name>
    <name type="common">Streptoverticillium cinnamoneum</name>
    <dbReference type="NCBI Taxonomy" id="53446"/>
    <lineage>
        <taxon>Bacteria</taxon>
        <taxon>Bacillati</taxon>
        <taxon>Actinomycetota</taxon>
        <taxon>Actinomycetes</taxon>
        <taxon>Kitasatosporales</taxon>
        <taxon>Streptomycetaceae</taxon>
        <taxon>Streptomyces</taxon>
        <taxon>Streptomyces cinnamoneus group</taxon>
    </lineage>
</organism>
<evidence type="ECO:0000313" key="4">
    <source>
        <dbReference type="Proteomes" id="UP000222531"/>
    </source>
</evidence>